<dbReference type="OrthoDB" id="9800712at2"/>
<dbReference type="Proteomes" id="UP000188937">
    <property type="component" value="Chromosome"/>
</dbReference>
<reference evidence="4 5" key="1">
    <citation type="submission" date="2016-03" db="EMBL/GenBank/DDBJ databases">
        <title>Acetic acid bacteria sequencing.</title>
        <authorList>
            <person name="Brandt J."/>
            <person name="Jakob F."/>
            <person name="Vogel R.F."/>
        </authorList>
    </citation>
    <scope>NUCLEOTIDE SEQUENCE [LARGE SCALE GENOMIC DNA]</scope>
    <source>
        <strain evidence="4 5">TMW2.1153</strain>
    </source>
</reference>
<dbReference type="NCBIfam" id="TIGR01682">
    <property type="entry name" value="moaD"/>
    <property type="match status" value="1"/>
</dbReference>
<evidence type="ECO:0000256" key="1">
    <source>
        <dbReference type="ARBA" id="ARBA00022741"/>
    </source>
</evidence>
<dbReference type="Gene3D" id="3.10.20.30">
    <property type="match status" value="1"/>
</dbReference>
<evidence type="ECO:0000256" key="2">
    <source>
        <dbReference type="ARBA" id="ARBA00024200"/>
    </source>
</evidence>
<gene>
    <name evidence="4" type="ORF">A0U92_13235</name>
</gene>
<protein>
    <recommendedName>
        <fullName evidence="3">Molybdopterin synthase sulfur carrier subunit</fullName>
    </recommendedName>
</protein>
<keyword evidence="5" id="KW-1185">Reference proteome</keyword>
<evidence type="ECO:0000313" key="5">
    <source>
        <dbReference type="Proteomes" id="UP000188937"/>
    </source>
</evidence>
<dbReference type="InterPro" id="IPR016155">
    <property type="entry name" value="Mopterin_synth/thiamin_S_b"/>
</dbReference>
<sequence>MNDTVTVLYFAALREQVGRSSEAVALAPDVLTVKDFLTMRRQEDAAFEAVFSQSSRVRVAVNKVIGDLSTPIQNGDEIAFFPPMTGG</sequence>
<dbReference type="RefSeq" id="WP_077813628.1">
    <property type="nucleotide sequence ID" value="NZ_CP014692.1"/>
</dbReference>
<dbReference type="InterPro" id="IPR012675">
    <property type="entry name" value="Beta-grasp_dom_sf"/>
</dbReference>
<dbReference type="PANTHER" id="PTHR33359">
    <property type="entry name" value="MOLYBDOPTERIN SYNTHASE SULFUR CARRIER SUBUNIT"/>
    <property type="match status" value="1"/>
</dbReference>
<dbReference type="AlphaFoldDB" id="A0A1U9KII9"/>
<accession>A0A1U9KII9</accession>
<dbReference type="KEGG" id="aace:A0U92_13235"/>
<dbReference type="GO" id="GO:0006777">
    <property type="term" value="P:Mo-molybdopterin cofactor biosynthetic process"/>
    <property type="evidence" value="ECO:0007669"/>
    <property type="project" value="InterPro"/>
</dbReference>
<proteinExistence type="inferred from homology"/>
<dbReference type="PANTHER" id="PTHR33359:SF1">
    <property type="entry name" value="MOLYBDOPTERIN SYNTHASE SULFUR CARRIER SUBUNIT"/>
    <property type="match status" value="1"/>
</dbReference>
<dbReference type="GO" id="GO:1990133">
    <property type="term" value="C:molybdopterin adenylyltransferase complex"/>
    <property type="evidence" value="ECO:0007669"/>
    <property type="project" value="TreeGrafter"/>
</dbReference>
<evidence type="ECO:0000313" key="4">
    <source>
        <dbReference type="EMBL" id="AQS85577.1"/>
    </source>
</evidence>
<comment type="similarity">
    <text evidence="2">Belongs to the MoaD family.</text>
</comment>
<dbReference type="InterPro" id="IPR044672">
    <property type="entry name" value="MOCS2A"/>
</dbReference>
<dbReference type="SUPFAM" id="SSF54285">
    <property type="entry name" value="MoaD/ThiS"/>
    <property type="match status" value="1"/>
</dbReference>
<keyword evidence="1" id="KW-0547">Nucleotide-binding</keyword>
<dbReference type="EMBL" id="CP014692">
    <property type="protein sequence ID" value="AQS85577.1"/>
    <property type="molecule type" value="Genomic_DNA"/>
</dbReference>
<organism evidence="4 5">
    <name type="scientific">Acetobacter aceti</name>
    <dbReference type="NCBI Taxonomy" id="435"/>
    <lineage>
        <taxon>Bacteria</taxon>
        <taxon>Pseudomonadati</taxon>
        <taxon>Pseudomonadota</taxon>
        <taxon>Alphaproteobacteria</taxon>
        <taxon>Acetobacterales</taxon>
        <taxon>Acetobacteraceae</taxon>
        <taxon>Acetobacter</taxon>
        <taxon>Acetobacter subgen. Acetobacter</taxon>
    </lineage>
</organism>
<dbReference type="Pfam" id="PF02597">
    <property type="entry name" value="ThiS"/>
    <property type="match status" value="1"/>
</dbReference>
<dbReference type="InterPro" id="IPR003749">
    <property type="entry name" value="ThiS/MoaD-like"/>
</dbReference>
<dbReference type="STRING" id="435.A0U92_13235"/>
<dbReference type="CDD" id="cd00754">
    <property type="entry name" value="Ubl_MoaD"/>
    <property type="match status" value="1"/>
</dbReference>
<evidence type="ECO:0000256" key="3">
    <source>
        <dbReference type="ARBA" id="ARBA00024247"/>
    </source>
</evidence>
<dbReference type="GO" id="GO:0000166">
    <property type="term" value="F:nucleotide binding"/>
    <property type="evidence" value="ECO:0007669"/>
    <property type="project" value="UniProtKB-KW"/>
</dbReference>
<name>A0A1U9KII9_ACEAC</name>